<sequence>MDASSIHNNFSAESERCLPPQNKYNVRPLLARPD</sequence>
<dbReference type="AlphaFoldDB" id="A0A834WXA2"/>
<gene>
    <name evidence="1" type="ORF">G2W53_008899</name>
</gene>
<keyword evidence="2" id="KW-1185">Reference proteome</keyword>
<protein>
    <submittedName>
        <fullName evidence="1">Uncharacterized protein</fullName>
    </submittedName>
</protein>
<proteinExistence type="predicted"/>
<comment type="caution">
    <text evidence="1">The sequence shown here is derived from an EMBL/GenBank/DDBJ whole genome shotgun (WGS) entry which is preliminary data.</text>
</comment>
<dbReference type="EMBL" id="JAAIUW010000004">
    <property type="protein sequence ID" value="KAF7834040.1"/>
    <property type="molecule type" value="Genomic_DNA"/>
</dbReference>
<reference evidence="1" key="1">
    <citation type="submission" date="2020-09" db="EMBL/GenBank/DDBJ databases">
        <title>Genome-Enabled Discovery of Anthraquinone Biosynthesis in Senna tora.</title>
        <authorList>
            <person name="Kang S.-H."/>
            <person name="Pandey R.P."/>
            <person name="Lee C.-M."/>
            <person name="Sim J.-S."/>
            <person name="Jeong J.-T."/>
            <person name="Choi B.-S."/>
            <person name="Jung M."/>
            <person name="Ginzburg D."/>
            <person name="Zhao K."/>
            <person name="Won S.Y."/>
            <person name="Oh T.-J."/>
            <person name="Yu Y."/>
            <person name="Kim N.-H."/>
            <person name="Lee O.R."/>
            <person name="Lee T.-H."/>
            <person name="Bashyal P."/>
            <person name="Kim T.-S."/>
            <person name="Lee W.-H."/>
            <person name="Kawkins C."/>
            <person name="Kim C.-K."/>
            <person name="Kim J.S."/>
            <person name="Ahn B.O."/>
            <person name="Rhee S.Y."/>
            <person name="Sohng J.K."/>
        </authorList>
    </citation>
    <scope>NUCLEOTIDE SEQUENCE</scope>
    <source>
        <tissue evidence="1">Leaf</tissue>
    </source>
</reference>
<name>A0A834WXA2_9FABA</name>
<dbReference type="Proteomes" id="UP000634136">
    <property type="component" value="Unassembled WGS sequence"/>
</dbReference>
<evidence type="ECO:0000313" key="1">
    <source>
        <dbReference type="EMBL" id="KAF7834040.1"/>
    </source>
</evidence>
<organism evidence="1 2">
    <name type="scientific">Senna tora</name>
    <dbReference type="NCBI Taxonomy" id="362788"/>
    <lineage>
        <taxon>Eukaryota</taxon>
        <taxon>Viridiplantae</taxon>
        <taxon>Streptophyta</taxon>
        <taxon>Embryophyta</taxon>
        <taxon>Tracheophyta</taxon>
        <taxon>Spermatophyta</taxon>
        <taxon>Magnoliopsida</taxon>
        <taxon>eudicotyledons</taxon>
        <taxon>Gunneridae</taxon>
        <taxon>Pentapetalae</taxon>
        <taxon>rosids</taxon>
        <taxon>fabids</taxon>
        <taxon>Fabales</taxon>
        <taxon>Fabaceae</taxon>
        <taxon>Caesalpinioideae</taxon>
        <taxon>Cassia clade</taxon>
        <taxon>Senna</taxon>
    </lineage>
</organism>
<evidence type="ECO:0000313" key="2">
    <source>
        <dbReference type="Proteomes" id="UP000634136"/>
    </source>
</evidence>
<accession>A0A834WXA2</accession>